<evidence type="ECO:0000313" key="11">
    <source>
        <dbReference type="EMBL" id="TWO71849.1"/>
    </source>
</evidence>
<feature type="active site" evidence="8">
    <location>
        <position position="337"/>
    </location>
</feature>
<dbReference type="GO" id="GO:0006508">
    <property type="term" value="P:proteolysis"/>
    <property type="evidence" value="ECO:0007669"/>
    <property type="project" value="UniProtKB-KW"/>
</dbReference>
<comment type="subcellular location">
    <subcellularLocation>
        <location evidence="8">Cytoplasm</location>
    </subcellularLocation>
</comment>
<dbReference type="GO" id="GO:0030145">
    <property type="term" value="F:manganese ion binding"/>
    <property type="evidence" value="ECO:0007669"/>
    <property type="project" value="UniProtKB-UniRule"/>
</dbReference>
<dbReference type="Proteomes" id="UP000318199">
    <property type="component" value="Unassembled WGS sequence"/>
</dbReference>
<evidence type="ECO:0000313" key="12">
    <source>
        <dbReference type="Proteomes" id="UP000318199"/>
    </source>
</evidence>
<dbReference type="PANTHER" id="PTHR11963:SF23">
    <property type="entry name" value="CYTOSOL AMINOPEPTIDASE"/>
    <property type="match status" value="1"/>
</dbReference>
<dbReference type="SUPFAM" id="SSF53187">
    <property type="entry name" value="Zn-dependent exopeptidases"/>
    <property type="match status" value="1"/>
</dbReference>
<dbReference type="EC" id="3.4.11.1" evidence="8"/>
<proteinExistence type="inferred from homology"/>
<feature type="active site" evidence="8">
    <location>
        <position position="263"/>
    </location>
</feature>
<dbReference type="Pfam" id="PF02789">
    <property type="entry name" value="Peptidase_M17_N"/>
    <property type="match status" value="1"/>
</dbReference>
<comment type="cofactor">
    <cofactor evidence="8">
        <name>Mn(2+)</name>
        <dbReference type="ChEBI" id="CHEBI:29035"/>
    </cofactor>
    <text evidence="8">Binds 2 manganese ions per subunit.</text>
</comment>
<feature type="binding site" evidence="8">
    <location>
        <position position="251"/>
    </location>
    <ligand>
        <name>Mn(2+)</name>
        <dbReference type="ChEBI" id="CHEBI:29035"/>
        <label>2</label>
    </ligand>
</feature>
<dbReference type="CDD" id="cd00433">
    <property type="entry name" value="Peptidase_M17"/>
    <property type="match status" value="1"/>
</dbReference>
<dbReference type="GO" id="GO:0005737">
    <property type="term" value="C:cytoplasm"/>
    <property type="evidence" value="ECO:0007669"/>
    <property type="project" value="UniProtKB-SubCell"/>
</dbReference>
<accession>A0A562ZTB9</accession>
<evidence type="ECO:0000256" key="9">
    <source>
        <dbReference type="SAM" id="MobiDB-lite"/>
    </source>
</evidence>
<keyword evidence="4 8" id="KW-0031">Aminopeptidase</keyword>
<feature type="region of interest" description="Disordered" evidence="9">
    <location>
        <begin position="480"/>
        <end position="506"/>
    </location>
</feature>
<feature type="compositionally biased region" description="Basic residues" evidence="9">
    <location>
        <begin position="493"/>
        <end position="506"/>
    </location>
</feature>
<feature type="binding site" evidence="8">
    <location>
        <position position="256"/>
    </location>
    <ligand>
        <name>Mn(2+)</name>
        <dbReference type="ChEBI" id="CHEBI:29035"/>
        <label>2</label>
    </ligand>
</feature>
<feature type="binding site" evidence="8">
    <location>
        <position position="256"/>
    </location>
    <ligand>
        <name>Mn(2+)</name>
        <dbReference type="ChEBI" id="CHEBI:29035"/>
        <label>1</label>
    </ligand>
</feature>
<dbReference type="InterPro" id="IPR000819">
    <property type="entry name" value="Peptidase_M17_C"/>
</dbReference>
<comment type="function">
    <text evidence="8">Presumably involved in the processing and regular turnover of intracellular proteins. Catalyzes the removal of unsubstituted N-terminal amino acids from various peptides.</text>
</comment>
<dbReference type="PROSITE" id="PS00631">
    <property type="entry name" value="CYTOSOL_AP"/>
    <property type="match status" value="1"/>
</dbReference>
<comment type="caution">
    <text evidence="11">The sequence shown here is derived from an EMBL/GenBank/DDBJ whole genome shotgun (WGS) entry which is preliminary data.</text>
</comment>
<dbReference type="Gene3D" id="3.40.630.10">
    <property type="entry name" value="Zn peptidases"/>
    <property type="match status" value="1"/>
</dbReference>
<dbReference type="Gene3D" id="3.40.220.10">
    <property type="entry name" value="Leucine Aminopeptidase, subunit E, domain 1"/>
    <property type="match status" value="1"/>
</dbReference>
<evidence type="ECO:0000256" key="5">
    <source>
        <dbReference type="ARBA" id="ARBA00022670"/>
    </source>
</evidence>
<feature type="binding site" evidence="8">
    <location>
        <position position="335"/>
    </location>
    <ligand>
        <name>Mn(2+)</name>
        <dbReference type="ChEBI" id="CHEBI:29035"/>
        <label>1</label>
    </ligand>
</feature>
<gene>
    <name evidence="8" type="primary">pepA</name>
    <name evidence="11" type="ORF">FN976_07600</name>
</gene>
<dbReference type="PRINTS" id="PR00481">
    <property type="entry name" value="LAMNOPPTDASE"/>
</dbReference>
<dbReference type="EMBL" id="VOBQ01000005">
    <property type="protein sequence ID" value="TWO71849.1"/>
    <property type="molecule type" value="Genomic_DNA"/>
</dbReference>
<dbReference type="InterPro" id="IPR023042">
    <property type="entry name" value="Peptidase_M17_leu_NH2_pept"/>
</dbReference>
<dbReference type="OrthoDB" id="9809354at2"/>
<keyword evidence="7 8" id="KW-0464">Manganese</keyword>
<comment type="similarity">
    <text evidence="3 8">Belongs to the peptidase M17 family.</text>
</comment>
<evidence type="ECO:0000256" key="2">
    <source>
        <dbReference type="ARBA" id="ARBA00000967"/>
    </source>
</evidence>
<dbReference type="SUPFAM" id="SSF52949">
    <property type="entry name" value="Macro domain-like"/>
    <property type="match status" value="1"/>
</dbReference>
<keyword evidence="8" id="KW-0479">Metal-binding</keyword>
<dbReference type="InterPro" id="IPR011356">
    <property type="entry name" value="Leucine_aapep/pepB"/>
</dbReference>
<feature type="binding site" evidence="8">
    <location>
        <position position="333"/>
    </location>
    <ligand>
        <name>Mn(2+)</name>
        <dbReference type="ChEBI" id="CHEBI:29035"/>
        <label>1</label>
    </ligand>
</feature>
<dbReference type="AlphaFoldDB" id="A0A562ZTB9"/>
<dbReference type="HAMAP" id="MF_00181">
    <property type="entry name" value="Cytosol_peptidase_M17"/>
    <property type="match status" value="1"/>
</dbReference>
<dbReference type="InterPro" id="IPR008283">
    <property type="entry name" value="Peptidase_M17_N"/>
</dbReference>
<dbReference type="Pfam" id="PF00883">
    <property type="entry name" value="Peptidase_M17"/>
    <property type="match status" value="1"/>
</dbReference>
<dbReference type="PANTHER" id="PTHR11963">
    <property type="entry name" value="LEUCINE AMINOPEPTIDASE-RELATED"/>
    <property type="match status" value="1"/>
</dbReference>
<feature type="binding site" evidence="8">
    <location>
        <position position="274"/>
    </location>
    <ligand>
        <name>Mn(2+)</name>
        <dbReference type="ChEBI" id="CHEBI:29035"/>
        <label>2</label>
    </ligand>
</feature>
<evidence type="ECO:0000259" key="10">
    <source>
        <dbReference type="PROSITE" id="PS00631"/>
    </source>
</evidence>
<evidence type="ECO:0000256" key="3">
    <source>
        <dbReference type="ARBA" id="ARBA00009528"/>
    </source>
</evidence>
<keyword evidence="6 8" id="KW-0378">Hydrolase</keyword>
<keyword evidence="8" id="KW-0963">Cytoplasm</keyword>
<dbReference type="GO" id="GO:0070006">
    <property type="term" value="F:metalloaminopeptidase activity"/>
    <property type="evidence" value="ECO:0007669"/>
    <property type="project" value="InterPro"/>
</dbReference>
<protein>
    <recommendedName>
        <fullName evidence="8">Probable cytosol aminopeptidase</fullName>
        <ecNumber evidence="8">3.4.11.1</ecNumber>
    </recommendedName>
    <alternativeName>
        <fullName evidence="8">Leucine aminopeptidase</fullName>
        <shortName evidence="8">LAP</shortName>
        <ecNumber evidence="8">3.4.11.10</ecNumber>
    </alternativeName>
    <alternativeName>
        <fullName evidence="8">Leucyl aminopeptidase</fullName>
    </alternativeName>
</protein>
<comment type="catalytic activity">
    <reaction evidence="2 8">
        <text>Release of an N-terminal amino acid, preferentially leucine, but not glutamic or aspartic acids.</text>
        <dbReference type="EC" id="3.4.11.10"/>
    </reaction>
</comment>
<keyword evidence="5 8" id="KW-0645">Protease</keyword>
<dbReference type="EC" id="3.4.11.10" evidence="8"/>
<evidence type="ECO:0000256" key="4">
    <source>
        <dbReference type="ARBA" id="ARBA00022438"/>
    </source>
</evidence>
<feature type="domain" description="Cytosol aminopeptidase" evidence="10">
    <location>
        <begin position="331"/>
        <end position="338"/>
    </location>
</feature>
<organism evidence="11 12">
    <name type="scientific">Caenimonas sedimenti</name>
    <dbReference type="NCBI Taxonomy" id="2596921"/>
    <lineage>
        <taxon>Bacteria</taxon>
        <taxon>Pseudomonadati</taxon>
        <taxon>Pseudomonadota</taxon>
        <taxon>Betaproteobacteria</taxon>
        <taxon>Burkholderiales</taxon>
        <taxon>Comamonadaceae</taxon>
        <taxon>Caenimonas</taxon>
    </lineage>
</organism>
<reference evidence="11 12" key="1">
    <citation type="submission" date="2019-07" db="EMBL/GenBank/DDBJ databases">
        <title>Caenimonas sedimenti sp. nov., isolated from activated sludge.</title>
        <authorList>
            <person name="Xu J."/>
        </authorList>
    </citation>
    <scope>NUCLEOTIDE SEQUENCE [LARGE SCALE GENOMIC DNA]</scope>
    <source>
        <strain evidence="11 12">HX-9-20</strain>
    </source>
</reference>
<dbReference type="InterPro" id="IPR043472">
    <property type="entry name" value="Macro_dom-like"/>
</dbReference>
<name>A0A562ZTB9_9BURK</name>
<sequence length="506" mass="52015">MDFELRTLDAAGAAGEKCDVLLVLVTEGHPGGKDPVSALVAAALAARDLEPKPGKLLHAYRSAGISAPRVVLAGAGDGSGKKIQAAVGAAVGALRSSKAKKLVIVLPPGSGADAVRAAVCATAESSYVYVATKSKPEARELQRVVVGAADAALHKDAFAKARAAATGIEFARELGNLPPNYATPTRLGDEAKKLARAHGFQCEVLGPKEVAKIGMGSFMGVAQGSNEPLRFIILKYQGGGRADAPTVLVGKGITFDTGGVSIKPSAEMDEMKFDMGGAASVLGTFRALAELKPAINVVGLIPTCENMLDGGAYKPGDILTSLSGQTIEVLNTDAEGRLILCDALTYAERFNPRVVIDIATLTGACVIALGGVRSGLFATDDDLAAQLQAAGEAALDPCWRMPLDDEYAEGLKSNFADVANVAGRAGGAINAAKFLHRFTQNYPWAHLDIAGTAWKGGAAKSATGRPVGLLLEYLLGQAGDDGPTRKPQGARAKPAKAPKARSKAAA</sequence>
<dbReference type="RefSeq" id="WP_145892409.1">
    <property type="nucleotide sequence ID" value="NZ_VOBQ01000005.1"/>
</dbReference>
<comment type="catalytic activity">
    <reaction evidence="1 8">
        <text>Release of an N-terminal amino acid, Xaa-|-Yaa-, in which Xaa is preferably Leu, but may be other amino acids including Pro although not Arg or Lys, and Yaa may be Pro. Amino acid amides and methyl esters are also readily hydrolyzed, but rates on arylamides are exceedingly low.</text>
        <dbReference type="EC" id="3.4.11.1"/>
    </reaction>
</comment>
<evidence type="ECO:0000256" key="7">
    <source>
        <dbReference type="ARBA" id="ARBA00023211"/>
    </source>
</evidence>
<evidence type="ECO:0000256" key="8">
    <source>
        <dbReference type="HAMAP-Rule" id="MF_00181"/>
    </source>
</evidence>
<keyword evidence="12" id="KW-1185">Reference proteome</keyword>
<evidence type="ECO:0000256" key="1">
    <source>
        <dbReference type="ARBA" id="ARBA00000135"/>
    </source>
</evidence>
<evidence type="ECO:0000256" key="6">
    <source>
        <dbReference type="ARBA" id="ARBA00022801"/>
    </source>
</evidence>
<dbReference type="NCBIfam" id="NF002074">
    <property type="entry name" value="PRK00913.1-4"/>
    <property type="match status" value="1"/>
</dbReference>
<feature type="binding site" evidence="8">
    <location>
        <position position="335"/>
    </location>
    <ligand>
        <name>Mn(2+)</name>
        <dbReference type="ChEBI" id="CHEBI:29035"/>
        <label>2</label>
    </ligand>
</feature>